<dbReference type="EMBL" id="JAUSSY010000004">
    <property type="protein sequence ID" value="MDQ0118065.1"/>
    <property type="molecule type" value="Genomic_DNA"/>
</dbReference>
<dbReference type="PROSITE" id="PS50894">
    <property type="entry name" value="HPT"/>
    <property type="match status" value="1"/>
</dbReference>
<dbReference type="Proteomes" id="UP001226389">
    <property type="component" value="Unassembled WGS sequence"/>
</dbReference>
<comment type="caution">
    <text evidence="1">Lacks conserved residue(s) required for the propagation of feature annotation.</text>
</comment>
<gene>
    <name evidence="3" type="ORF">J2T22_001242</name>
</gene>
<evidence type="ECO:0000259" key="2">
    <source>
        <dbReference type="PROSITE" id="PS50894"/>
    </source>
</evidence>
<dbReference type="Pfam" id="PF01627">
    <property type="entry name" value="Hpt"/>
    <property type="match status" value="1"/>
</dbReference>
<dbReference type="InterPro" id="IPR036641">
    <property type="entry name" value="HPT_dom_sf"/>
</dbReference>
<evidence type="ECO:0000313" key="3">
    <source>
        <dbReference type="EMBL" id="MDQ0118065.1"/>
    </source>
</evidence>
<protein>
    <submittedName>
        <fullName evidence="3">HPt (Histidine-containing phosphotransfer) domain-containing protein</fullName>
    </submittedName>
</protein>
<evidence type="ECO:0000256" key="1">
    <source>
        <dbReference type="PROSITE-ProRule" id="PRU00110"/>
    </source>
</evidence>
<feature type="domain" description="HPt" evidence="2">
    <location>
        <begin position="61"/>
        <end position="163"/>
    </location>
</feature>
<organism evidence="3 4">
    <name type="scientific">Pseudarthrobacter defluvii</name>
    <dbReference type="NCBI Taxonomy" id="410837"/>
    <lineage>
        <taxon>Bacteria</taxon>
        <taxon>Bacillati</taxon>
        <taxon>Actinomycetota</taxon>
        <taxon>Actinomycetes</taxon>
        <taxon>Micrococcales</taxon>
        <taxon>Micrococcaceae</taxon>
        <taxon>Pseudarthrobacter</taxon>
    </lineage>
</organism>
<accession>A0ABT9UEK4</accession>
<comment type="caution">
    <text evidence="3">The sequence shown here is derived from an EMBL/GenBank/DDBJ whole genome shotgun (WGS) entry which is preliminary data.</text>
</comment>
<proteinExistence type="predicted"/>
<dbReference type="InterPro" id="IPR008207">
    <property type="entry name" value="Sig_transdc_His_kin_Hpt_dom"/>
</dbReference>
<reference evidence="3 4" key="1">
    <citation type="submission" date="2023-07" db="EMBL/GenBank/DDBJ databases">
        <title>Sorghum-associated microbial communities from plants grown in Nebraska, USA.</title>
        <authorList>
            <person name="Schachtman D."/>
        </authorList>
    </citation>
    <scope>NUCLEOTIDE SEQUENCE [LARGE SCALE GENOMIC DNA]</scope>
    <source>
        <strain evidence="3 4">DS994</strain>
    </source>
</reference>
<evidence type="ECO:0000313" key="4">
    <source>
        <dbReference type="Proteomes" id="UP001226389"/>
    </source>
</evidence>
<dbReference type="SUPFAM" id="SSF47226">
    <property type="entry name" value="Histidine-containing phosphotransfer domain, HPT domain"/>
    <property type="match status" value="1"/>
</dbReference>
<dbReference type="Gene3D" id="1.20.120.160">
    <property type="entry name" value="HPT domain"/>
    <property type="match status" value="1"/>
</dbReference>
<name>A0ABT9UEK4_9MICC</name>
<keyword evidence="4" id="KW-1185">Reference proteome</keyword>
<dbReference type="RefSeq" id="WP_307488899.1">
    <property type="nucleotide sequence ID" value="NZ_JAUSSY010000004.1"/>
</dbReference>
<sequence>MGIEGPASRASRRRLVLAAVGLRRVYWPAGVEPSVIQEDGPTLPLLDSSVLARLRAETDDDDGIWRLFVRNFIDEMQPRIEKLRSTLTSGDATCALTAILSLRTSAQMVGAQLLAELSLELEHAVRSAAAGPDPAGVLPGLAAQYLRRIMHSGQRTREHLEAAIA</sequence>